<feature type="region of interest" description="Disordered" evidence="1">
    <location>
        <begin position="1"/>
        <end position="33"/>
    </location>
</feature>
<dbReference type="EMBL" id="CP159925">
    <property type="protein sequence ID" value="XCO76916.1"/>
    <property type="molecule type" value="Genomic_DNA"/>
</dbReference>
<organism evidence="2">
    <name type="scientific">Lysobacter firmicutimachus</name>
    <dbReference type="NCBI Taxonomy" id="1792846"/>
    <lineage>
        <taxon>Bacteria</taxon>
        <taxon>Pseudomonadati</taxon>
        <taxon>Pseudomonadota</taxon>
        <taxon>Gammaproteobacteria</taxon>
        <taxon>Lysobacterales</taxon>
        <taxon>Lysobacteraceae</taxon>
        <taxon>Lysobacter</taxon>
    </lineage>
</organism>
<proteinExistence type="predicted"/>
<dbReference type="AlphaFoldDB" id="A0AAU8MWE3"/>
<feature type="compositionally biased region" description="Acidic residues" evidence="1">
    <location>
        <begin position="226"/>
        <end position="239"/>
    </location>
</feature>
<evidence type="ECO:0000313" key="2">
    <source>
        <dbReference type="EMBL" id="XCO76916.1"/>
    </source>
</evidence>
<feature type="region of interest" description="Disordered" evidence="1">
    <location>
        <begin position="221"/>
        <end position="250"/>
    </location>
</feature>
<accession>A0AAU8MWE3</accession>
<feature type="region of interest" description="Disordered" evidence="1">
    <location>
        <begin position="52"/>
        <end position="151"/>
    </location>
</feature>
<name>A0AAU8MWE3_9GAMM</name>
<reference evidence="2" key="1">
    <citation type="submission" date="2024-06" db="EMBL/GenBank/DDBJ databases">
        <authorList>
            <person name="Li S."/>
        </authorList>
    </citation>
    <scope>NUCLEOTIDE SEQUENCE</scope>
    <source>
        <strain evidence="2">SR10</strain>
    </source>
</reference>
<gene>
    <name evidence="2" type="ORF">ABU614_09075</name>
</gene>
<feature type="compositionally biased region" description="Pro residues" evidence="1">
    <location>
        <begin position="59"/>
        <end position="73"/>
    </location>
</feature>
<evidence type="ECO:0000256" key="1">
    <source>
        <dbReference type="SAM" id="MobiDB-lite"/>
    </source>
</evidence>
<protein>
    <submittedName>
        <fullName evidence="2">Uncharacterized protein</fullName>
    </submittedName>
</protein>
<feature type="compositionally biased region" description="Basic residues" evidence="1">
    <location>
        <begin position="99"/>
        <end position="118"/>
    </location>
</feature>
<dbReference type="RefSeq" id="WP_363800203.1">
    <property type="nucleotide sequence ID" value="NZ_CP159925.1"/>
</dbReference>
<sequence length="250" mass="27268">MKPLTFMTASLEKGMSSPHRTADPAVRQPQPRTGAGGLLRIALRIRVRLLRQTTAGDPRPSPIAAPRPWPQPQPGCRIRTAFSPAEIPPAAAPSMRVQKYQRRTGARTAKPHAGRRSGVHTCASTDAHLDDPHTNGPAMKTPPQPSSPRGEDIDLRIEADAALTVRGELRFEDELLSMMQAAAPGHAGAIAPEAVRSDGVLDTPQTTLRFYRRFLDAVSWFRPPGPDEEEDEEEEEDDLPPVIRNLPAVA</sequence>